<dbReference type="Pfam" id="PF19730">
    <property type="entry name" value="DUF6221"/>
    <property type="match status" value="1"/>
</dbReference>
<dbReference type="EMBL" id="JAUUCC010000033">
    <property type="protein sequence ID" value="MEE2051717.1"/>
    <property type="molecule type" value="Genomic_DNA"/>
</dbReference>
<dbReference type="InterPro" id="IPR046193">
    <property type="entry name" value="DUF6221"/>
</dbReference>
<evidence type="ECO:0000313" key="2">
    <source>
        <dbReference type="Proteomes" id="UP001348641"/>
    </source>
</evidence>
<proteinExistence type="predicted"/>
<dbReference type="Proteomes" id="UP001348641">
    <property type="component" value="Unassembled WGS sequence"/>
</dbReference>
<sequence length="104" mass="12211">MTDVGALVSFLFHRYEDEQERLKEVLYGDHECPYVNPAVMVLELEAKKRLLDQVVSVRDYVGESELNASFQAHCETTLKLLAMAYEDHEAFEQEWKVDTKEWRV</sequence>
<protein>
    <submittedName>
        <fullName evidence="1">DUF6221 family protein</fullName>
    </submittedName>
</protein>
<evidence type="ECO:0000313" key="1">
    <source>
        <dbReference type="EMBL" id="MEE2051717.1"/>
    </source>
</evidence>
<dbReference type="RefSeq" id="WP_330158779.1">
    <property type="nucleotide sequence ID" value="NZ_BAAAJA010000049.1"/>
</dbReference>
<comment type="caution">
    <text evidence="1">The sequence shown here is derived from an EMBL/GenBank/DDBJ whole genome shotgun (WGS) entry which is preliminary data.</text>
</comment>
<reference evidence="1 2" key="1">
    <citation type="submission" date="2023-07" db="EMBL/GenBank/DDBJ databases">
        <authorList>
            <person name="Girao M."/>
            <person name="Carvalho M.F."/>
        </authorList>
    </citation>
    <scope>NUCLEOTIDE SEQUENCE [LARGE SCALE GENOMIC DNA]</scope>
    <source>
        <strain evidence="1 2">66/93</strain>
    </source>
</reference>
<gene>
    <name evidence="1" type="ORF">Q8A49_14550</name>
</gene>
<accession>A0ABU7KSU1</accession>
<organism evidence="1 2">
    <name type="scientific">Nocardiopsis tropica</name>
    <dbReference type="NCBI Taxonomy" id="109330"/>
    <lineage>
        <taxon>Bacteria</taxon>
        <taxon>Bacillati</taxon>
        <taxon>Actinomycetota</taxon>
        <taxon>Actinomycetes</taxon>
        <taxon>Streptosporangiales</taxon>
        <taxon>Nocardiopsidaceae</taxon>
        <taxon>Nocardiopsis</taxon>
    </lineage>
</organism>
<name>A0ABU7KSU1_9ACTN</name>